<protein>
    <submittedName>
        <fullName evidence="1">Uncharacterized protein</fullName>
    </submittedName>
</protein>
<dbReference type="EMBL" id="BFAV01000018">
    <property type="protein sequence ID" value="GBF32179.1"/>
    <property type="molecule type" value="Genomic_DNA"/>
</dbReference>
<keyword evidence="2" id="KW-1185">Reference proteome</keyword>
<accession>A0A2L2X7L4</accession>
<proteinExistence type="predicted"/>
<dbReference type="AlphaFoldDB" id="A0A2L2X7L4"/>
<gene>
    <name evidence="1" type="ORF">DCCM_0370</name>
</gene>
<reference evidence="2" key="1">
    <citation type="submission" date="2018-02" db="EMBL/GenBank/DDBJ databases">
        <title>Genome sequence of Desulfocucumis palustris strain NAW-5.</title>
        <authorList>
            <person name="Watanabe M."/>
            <person name="Kojima H."/>
            <person name="Fukui M."/>
        </authorList>
    </citation>
    <scope>NUCLEOTIDE SEQUENCE [LARGE SCALE GENOMIC DNA]</scope>
    <source>
        <strain evidence="2">NAW-5</strain>
    </source>
</reference>
<organism evidence="1 2">
    <name type="scientific">Desulfocucumis palustris</name>
    <dbReference type="NCBI Taxonomy" id="1898651"/>
    <lineage>
        <taxon>Bacteria</taxon>
        <taxon>Bacillati</taxon>
        <taxon>Bacillota</taxon>
        <taxon>Clostridia</taxon>
        <taxon>Eubacteriales</taxon>
        <taxon>Desulfocucumaceae</taxon>
        <taxon>Desulfocucumis</taxon>
    </lineage>
</organism>
<name>A0A2L2X7L4_9FIRM</name>
<dbReference type="RefSeq" id="WP_104370736.1">
    <property type="nucleotide sequence ID" value="NZ_BFAV01000018.1"/>
</dbReference>
<sequence>MRDKQGDRFDLQEIDGKLILTPLREKPFVGLYGALKGGNSLTRLLQKEHAFERGTGGKMR</sequence>
<evidence type="ECO:0000313" key="2">
    <source>
        <dbReference type="Proteomes" id="UP000239549"/>
    </source>
</evidence>
<dbReference type="OrthoDB" id="9811597at2"/>
<evidence type="ECO:0000313" key="1">
    <source>
        <dbReference type="EMBL" id="GBF32179.1"/>
    </source>
</evidence>
<comment type="caution">
    <text evidence="1">The sequence shown here is derived from an EMBL/GenBank/DDBJ whole genome shotgun (WGS) entry which is preliminary data.</text>
</comment>
<dbReference type="Proteomes" id="UP000239549">
    <property type="component" value="Unassembled WGS sequence"/>
</dbReference>